<organism evidence="2 3">
    <name type="scientific">Vibrio campbellii</name>
    <dbReference type="NCBI Taxonomy" id="680"/>
    <lineage>
        <taxon>Bacteria</taxon>
        <taxon>Pseudomonadati</taxon>
        <taxon>Pseudomonadota</taxon>
        <taxon>Gammaproteobacteria</taxon>
        <taxon>Vibrionales</taxon>
        <taxon>Vibrionaceae</taxon>
        <taxon>Vibrio</taxon>
    </lineage>
</organism>
<feature type="region of interest" description="Disordered" evidence="1">
    <location>
        <begin position="18"/>
        <end position="88"/>
    </location>
</feature>
<sequence length="163" mass="18062">MSRKENLKKRVDELCKELGITEPQYSDKTTEPQLNKVIDELEAKLPDMDESDDEAQSQTPENDANHIAGDQSEQTESETSEKSEVLIGAAVELPDDATVLDNGEPPEVNADENGNVQVLVDKPFQCLQGQETMLLKRGDKPFLDEETAMESVDAGLAYFVAQY</sequence>
<name>A0AAE9MZI2_9VIBR</name>
<dbReference type="EMBL" id="CP050467">
    <property type="protein sequence ID" value="UTZ27740.1"/>
    <property type="molecule type" value="Genomic_DNA"/>
</dbReference>
<dbReference type="AlphaFoldDB" id="A0AAE9MZI2"/>
<proteinExistence type="predicted"/>
<evidence type="ECO:0000313" key="3">
    <source>
        <dbReference type="Proteomes" id="UP001058687"/>
    </source>
</evidence>
<gene>
    <name evidence="2" type="ORF">HB761_13870</name>
</gene>
<protein>
    <submittedName>
        <fullName evidence="2">Uncharacterized protein</fullName>
    </submittedName>
</protein>
<feature type="compositionally biased region" description="Basic and acidic residues" evidence="1">
    <location>
        <begin position="37"/>
        <end position="47"/>
    </location>
</feature>
<accession>A0AAE9MZI2</accession>
<dbReference type="RefSeq" id="WP_255935356.1">
    <property type="nucleotide sequence ID" value="NZ_CP050467.1"/>
</dbReference>
<evidence type="ECO:0000313" key="2">
    <source>
        <dbReference type="EMBL" id="UTZ27740.1"/>
    </source>
</evidence>
<dbReference type="Proteomes" id="UP001058687">
    <property type="component" value="Chromosome 1"/>
</dbReference>
<reference evidence="2" key="1">
    <citation type="submission" date="2020-03" db="EMBL/GenBank/DDBJ databases">
        <title>Five strains of Vibrio campbellii isolated from Mariana Trench.</title>
        <authorList>
            <person name="Liang J."/>
            <person name="Zhang X.-H."/>
        </authorList>
    </citation>
    <scope>NUCLEOTIDE SEQUENCE</scope>
    <source>
        <strain evidence="2">LJC014</strain>
    </source>
</reference>
<evidence type="ECO:0000256" key="1">
    <source>
        <dbReference type="SAM" id="MobiDB-lite"/>
    </source>
</evidence>
<feature type="compositionally biased region" description="Polar residues" evidence="1">
    <location>
        <begin position="23"/>
        <end position="33"/>
    </location>
</feature>